<keyword evidence="1" id="KW-0732">Signal</keyword>
<dbReference type="EMBL" id="CP036281">
    <property type="protein sequence ID" value="QDU79781.1"/>
    <property type="molecule type" value="Genomic_DNA"/>
</dbReference>
<dbReference type="AlphaFoldDB" id="A0A518CKN4"/>
<proteinExistence type="predicted"/>
<dbReference type="Proteomes" id="UP000317178">
    <property type="component" value="Chromosome"/>
</dbReference>
<evidence type="ECO:0000313" key="2">
    <source>
        <dbReference type="EMBL" id="QDU79781.1"/>
    </source>
</evidence>
<sequence length="613" mass="69121" precursor="true">MYFCVSKNIPLACFSLLVTIFAGLVNNHTLSADEKTLEVSTPMTPPTWAVLERELLDQQLIACREFYSRYFDSRGFLECVERWGGDDGPDDAIENVNDWPILHALGADEEILTMYKTAWEGHLRQYTLAKTIDVPFARDGMYYKEFPVMFDWVHNGEGLTVFDLQGLGDPDDAKFQQRVKRFAGFYMNEDPSAPNYDPEHKIIRSLFNGSRGPLLRKATALDWTGDPIEVKDRFLPRHGEENYEQMLAHFEEYNDIIGDHPQNMGATSLAFNAYALTGDAKYKEWLLEYVDAWLDRTYENGGVIPTNIGLDGKIGGATDGKWYGGVYGWGFTVTVPQTGEKADRNTHALGITGFANAYMLTGDPKYVEVWRNMIKVINSNAKVIDRQTQYPRMYGDNGWYTFYPTPYQSGALDIYYWSLDEADKALVEGNGWINYLSGNDPEYPTRALQADFSALRTKMEGMRNDPTTPDTRLSDDPMPYNPAIVGNMINLMLGGIHPGHKGAPLHCRVRYFDPMEHRAGLPKDVAALVTKLEKDSTELTLVNLNQTEARTVVVQGGAYGEHQFGKVTTPANGTLDAQNSHFTIRLEPGSGTTMTIQTQRYQNTPKLKMPVLR</sequence>
<evidence type="ECO:0000313" key="3">
    <source>
        <dbReference type="Proteomes" id="UP000317178"/>
    </source>
</evidence>
<reference evidence="2 3" key="1">
    <citation type="submission" date="2019-02" db="EMBL/GenBank/DDBJ databases">
        <title>Deep-cultivation of Planctomycetes and their phenomic and genomic characterization uncovers novel biology.</title>
        <authorList>
            <person name="Wiegand S."/>
            <person name="Jogler M."/>
            <person name="Boedeker C."/>
            <person name="Pinto D."/>
            <person name="Vollmers J."/>
            <person name="Rivas-Marin E."/>
            <person name="Kohn T."/>
            <person name="Peeters S.H."/>
            <person name="Heuer A."/>
            <person name="Rast P."/>
            <person name="Oberbeckmann S."/>
            <person name="Bunk B."/>
            <person name="Jeske O."/>
            <person name="Meyerdierks A."/>
            <person name="Storesund J.E."/>
            <person name="Kallscheuer N."/>
            <person name="Luecker S."/>
            <person name="Lage O.M."/>
            <person name="Pohl T."/>
            <person name="Merkel B.J."/>
            <person name="Hornburger P."/>
            <person name="Mueller R.-W."/>
            <person name="Bruemmer F."/>
            <person name="Labrenz M."/>
            <person name="Spormann A.M."/>
            <person name="Op den Camp H."/>
            <person name="Overmann J."/>
            <person name="Amann R."/>
            <person name="Jetten M.S.M."/>
            <person name="Mascher T."/>
            <person name="Medema M.H."/>
            <person name="Devos D.P."/>
            <person name="Kaster A.-K."/>
            <person name="Ovreas L."/>
            <person name="Rohde M."/>
            <person name="Galperin M.Y."/>
            <person name="Jogler C."/>
        </authorList>
    </citation>
    <scope>NUCLEOTIDE SEQUENCE [LARGE SCALE GENOMIC DNA]</scope>
    <source>
        <strain evidence="2 3">Pla110</strain>
    </source>
</reference>
<dbReference type="InterPro" id="IPR058347">
    <property type="entry name" value="DUF8034"/>
</dbReference>
<protein>
    <submittedName>
        <fullName evidence="2">Uncharacterized protein</fullName>
    </submittedName>
</protein>
<name>A0A518CKN4_9PLAN</name>
<evidence type="ECO:0000256" key="1">
    <source>
        <dbReference type="SAM" id="SignalP"/>
    </source>
</evidence>
<dbReference type="Pfam" id="PF26099">
    <property type="entry name" value="DUF8034"/>
    <property type="match status" value="1"/>
</dbReference>
<keyword evidence="3" id="KW-1185">Reference proteome</keyword>
<organism evidence="2 3">
    <name type="scientific">Polystyrenella longa</name>
    <dbReference type="NCBI Taxonomy" id="2528007"/>
    <lineage>
        <taxon>Bacteria</taxon>
        <taxon>Pseudomonadati</taxon>
        <taxon>Planctomycetota</taxon>
        <taxon>Planctomycetia</taxon>
        <taxon>Planctomycetales</taxon>
        <taxon>Planctomycetaceae</taxon>
        <taxon>Polystyrenella</taxon>
    </lineage>
</organism>
<dbReference type="InterPro" id="IPR008928">
    <property type="entry name" value="6-hairpin_glycosidase_sf"/>
</dbReference>
<accession>A0A518CKN4</accession>
<dbReference type="GO" id="GO:0005975">
    <property type="term" value="P:carbohydrate metabolic process"/>
    <property type="evidence" value="ECO:0007669"/>
    <property type="project" value="InterPro"/>
</dbReference>
<gene>
    <name evidence="2" type="ORF">Pla110_14950</name>
</gene>
<dbReference type="SUPFAM" id="SSF48208">
    <property type="entry name" value="Six-hairpin glycosidases"/>
    <property type="match status" value="1"/>
</dbReference>
<feature type="chain" id="PRO_5021789903" evidence="1">
    <location>
        <begin position="32"/>
        <end position="613"/>
    </location>
</feature>
<dbReference type="RefSeq" id="WP_197440561.1">
    <property type="nucleotide sequence ID" value="NZ_CP036281.1"/>
</dbReference>
<dbReference type="KEGG" id="plon:Pla110_14950"/>
<feature type="signal peptide" evidence="1">
    <location>
        <begin position="1"/>
        <end position="31"/>
    </location>
</feature>